<protein>
    <submittedName>
        <fullName evidence="1">Uncharacterized protein</fullName>
    </submittedName>
</protein>
<name>A0A3P1TB63_9ACTN</name>
<dbReference type="InterPro" id="IPR045436">
    <property type="entry name" value="DUF6507"/>
</dbReference>
<accession>A0A3P1TB63</accession>
<dbReference type="Pfam" id="PF20117">
    <property type="entry name" value="DUF6507"/>
    <property type="match status" value="1"/>
</dbReference>
<dbReference type="AlphaFoldDB" id="A0A3P1TB63"/>
<dbReference type="OrthoDB" id="4829084at2"/>
<reference evidence="1 2" key="1">
    <citation type="submission" date="2018-11" db="EMBL/GenBank/DDBJ databases">
        <title>Genomes From Bacteria Associated with the Canine Oral Cavity: a Test Case for Automated Genome-Based Taxonomic Assignment.</title>
        <authorList>
            <person name="Coil D.A."/>
            <person name="Jospin G."/>
            <person name="Darling A.E."/>
            <person name="Wallis C."/>
            <person name="Davis I.J."/>
            <person name="Harris S."/>
            <person name="Eisen J.A."/>
            <person name="Holcombe L.J."/>
            <person name="O'Flynn C."/>
        </authorList>
    </citation>
    <scope>NUCLEOTIDE SEQUENCE [LARGE SCALE GENOMIC DNA]</scope>
    <source>
        <strain evidence="1 2">OH887_COT-365</strain>
    </source>
</reference>
<organism evidence="1 2">
    <name type="scientific">Arachnia propionica</name>
    <dbReference type="NCBI Taxonomy" id="1750"/>
    <lineage>
        <taxon>Bacteria</taxon>
        <taxon>Bacillati</taxon>
        <taxon>Actinomycetota</taxon>
        <taxon>Actinomycetes</taxon>
        <taxon>Propionibacteriales</taxon>
        <taxon>Propionibacteriaceae</taxon>
        <taxon>Arachnia</taxon>
    </lineage>
</organism>
<comment type="caution">
    <text evidence="1">The sequence shown here is derived from an EMBL/GenBank/DDBJ whole genome shotgun (WGS) entry which is preliminary data.</text>
</comment>
<dbReference type="EMBL" id="RQZG01000004">
    <property type="protein sequence ID" value="RRD06116.1"/>
    <property type="molecule type" value="Genomic_DNA"/>
</dbReference>
<evidence type="ECO:0000313" key="1">
    <source>
        <dbReference type="EMBL" id="RRD06116.1"/>
    </source>
</evidence>
<dbReference type="Proteomes" id="UP000280819">
    <property type="component" value="Unassembled WGS sequence"/>
</dbReference>
<proteinExistence type="predicted"/>
<evidence type="ECO:0000313" key="2">
    <source>
        <dbReference type="Proteomes" id="UP000280819"/>
    </source>
</evidence>
<gene>
    <name evidence="1" type="ORF">EII34_05380</name>
</gene>
<sequence length="125" mass="13521">MTAWSIEPSGLQTLLTNAETEKDLLYGALEDSDFETIYTNLQSAGDIRGDVFTALSGLFEDNKEALKTICSSVTAGIVGTTYASRAYMQGNEDMATSVEAEMMNAADTGDFTYFEQLAQQEEGVS</sequence>
<dbReference type="RefSeq" id="WP_124843696.1">
    <property type="nucleotide sequence ID" value="NZ_JAUNKP010000045.1"/>
</dbReference>